<accession>A0ABX7SQC5</accession>
<dbReference type="SMART" id="SM00530">
    <property type="entry name" value="HTH_XRE"/>
    <property type="match status" value="1"/>
</dbReference>
<dbReference type="Pfam" id="PF01381">
    <property type="entry name" value="HTH_3"/>
    <property type="match status" value="1"/>
</dbReference>
<dbReference type="EMBL" id="CP071795">
    <property type="protein sequence ID" value="QTD36422.1"/>
    <property type="molecule type" value="Genomic_DNA"/>
</dbReference>
<name>A0ABX7SQC5_9FLAO</name>
<dbReference type="CDD" id="cd00093">
    <property type="entry name" value="HTH_XRE"/>
    <property type="match status" value="1"/>
</dbReference>
<evidence type="ECO:0000313" key="2">
    <source>
        <dbReference type="EMBL" id="QTD36422.1"/>
    </source>
</evidence>
<feature type="domain" description="HTH cro/C1-type" evidence="1">
    <location>
        <begin position="16"/>
        <end position="70"/>
    </location>
</feature>
<dbReference type="RefSeq" id="WP_207970610.1">
    <property type="nucleotide sequence ID" value="NZ_CP071795.1"/>
</dbReference>
<dbReference type="Gene3D" id="1.10.260.40">
    <property type="entry name" value="lambda repressor-like DNA-binding domains"/>
    <property type="match status" value="1"/>
</dbReference>
<dbReference type="Proteomes" id="UP000663935">
    <property type="component" value="Chromosome"/>
</dbReference>
<proteinExistence type="predicted"/>
<dbReference type="InterPro" id="IPR001387">
    <property type="entry name" value="Cro/C1-type_HTH"/>
</dbReference>
<evidence type="ECO:0000313" key="3">
    <source>
        <dbReference type="Proteomes" id="UP000663935"/>
    </source>
</evidence>
<keyword evidence="3" id="KW-1185">Reference proteome</keyword>
<organism evidence="2 3">
    <name type="scientific">Polaribacter batillariae</name>
    <dbReference type="NCBI Taxonomy" id="2808900"/>
    <lineage>
        <taxon>Bacteria</taxon>
        <taxon>Pseudomonadati</taxon>
        <taxon>Bacteroidota</taxon>
        <taxon>Flavobacteriia</taxon>
        <taxon>Flavobacteriales</taxon>
        <taxon>Flavobacteriaceae</taxon>
    </lineage>
</organism>
<reference evidence="2 3" key="1">
    <citation type="submission" date="2021-03" db="EMBL/GenBank/DDBJ databases">
        <title>Complete genome of Polaribacter_sp.G4M1.</title>
        <authorList>
            <person name="Jeong S.W."/>
            <person name="Bae J.W."/>
        </authorList>
    </citation>
    <scope>NUCLEOTIDE SEQUENCE [LARGE SCALE GENOMIC DNA]</scope>
    <source>
        <strain evidence="2 3">G4M1</strain>
    </source>
</reference>
<protein>
    <submittedName>
        <fullName evidence="2">Helix-turn-helix transcriptional regulator</fullName>
    </submittedName>
</protein>
<gene>
    <name evidence="2" type="ORF">JL193_09650</name>
</gene>
<dbReference type="InterPro" id="IPR010982">
    <property type="entry name" value="Lambda_DNA-bd_dom_sf"/>
</dbReference>
<dbReference type="SUPFAM" id="SSF47413">
    <property type="entry name" value="lambda repressor-like DNA-binding domains"/>
    <property type="match status" value="1"/>
</dbReference>
<dbReference type="PROSITE" id="PS50943">
    <property type="entry name" value="HTH_CROC1"/>
    <property type="match status" value="1"/>
</dbReference>
<evidence type="ECO:0000259" key="1">
    <source>
        <dbReference type="PROSITE" id="PS50943"/>
    </source>
</evidence>
<sequence length="81" mass="9644">MPRGYNINPVTIGDYLKQYRLENGYTAFEMSLELDVYNSTIYKWENNLTKPQGNNLNKIIEFIGYDPRIHKSLKTKYYELT</sequence>